<accession>A0A2M3ZVE8</accession>
<protein>
    <submittedName>
        <fullName evidence="2">Putative secreted peptide</fullName>
    </submittedName>
</protein>
<evidence type="ECO:0000313" key="2">
    <source>
        <dbReference type="EMBL" id="MBW32526.1"/>
    </source>
</evidence>
<sequence length="73" mass="7359">MDGSEAAAVDGACLCSILLPLVLTTGVGRSLTVGIPEVLGVKIVGFFFATILFDDALMGGKSVSRGLSNILGC</sequence>
<dbReference type="AlphaFoldDB" id="A0A2M3ZVE8"/>
<keyword evidence="1" id="KW-0472">Membrane</keyword>
<feature type="transmembrane region" description="Helical" evidence="1">
    <location>
        <begin position="7"/>
        <end position="27"/>
    </location>
</feature>
<keyword evidence="1" id="KW-0812">Transmembrane</keyword>
<organism evidence="2">
    <name type="scientific">Anopheles braziliensis</name>
    <dbReference type="NCBI Taxonomy" id="58242"/>
    <lineage>
        <taxon>Eukaryota</taxon>
        <taxon>Metazoa</taxon>
        <taxon>Ecdysozoa</taxon>
        <taxon>Arthropoda</taxon>
        <taxon>Hexapoda</taxon>
        <taxon>Insecta</taxon>
        <taxon>Pterygota</taxon>
        <taxon>Neoptera</taxon>
        <taxon>Endopterygota</taxon>
        <taxon>Diptera</taxon>
        <taxon>Nematocera</taxon>
        <taxon>Culicoidea</taxon>
        <taxon>Culicidae</taxon>
        <taxon>Anophelinae</taxon>
        <taxon>Anopheles</taxon>
    </lineage>
</organism>
<proteinExistence type="predicted"/>
<reference evidence="2" key="1">
    <citation type="submission" date="2018-01" db="EMBL/GenBank/DDBJ databases">
        <title>An insight into the sialome of Amazonian anophelines.</title>
        <authorList>
            <person name="Ribeiro J.M."/>
            <person name="Scarpassa V."/>
            <person name="Calvo E."/>
        </authorList>
    </citation>
    <scope>NUCLEOTIDE SEQUENCE</scope>
    <source>
        <tissue evidence="2">Salivary glands</tissue>
    </source>
</reference>
<feature type="transmembrane region" description="Helical" evidence="1">
    <location>
        <begin position="39"/>
        <end position="57"/>
    </location>
</feature>
<evidence type="ECO:0000256" key="1">
    <source>
        <dbReference type="SAM" id="Phobius"/>
    </source>
</evidence>
<dbReference type="EMBL" id="GGFM01011775">
    <property type="protein sequence ID" value="MBW32526.1"/>
    <property type="molecule type" value="Transcribed_RNA"/>
</dbReference>
<name>A0A2M3ZVE8_9DIPT</name>
<keyword evidence="1" id="KW-1133">Transmembrane helix</keyword>